<evidence type="ECO:0000313" key="1">
    <source>
        <dbReference type="EMBL" id="GJM54738.1"/>
    </source>
</evidence>
<protein>
    <recommendedName>
        <fullName evidence="3">SH3 domain-containing protein</fullName>
    </recommendedName>
</protein>
<dbReference type="Proteomes" id="UP001055025">
    <property type="component" value="Unassembled WGS sequence"/>
</dbReference>
<reference evidence="1" key="1">
    <citation type="journal article" date="2022" name="Int. J. Syst. Evol. Microbiol.">
        <title>Granulimonas faecalis gen. nov., sp. nov., and Leptogranulimonas caecicola gen. nov., sp. nov., novel lactate-producing Atopobiaceae bacteria isolated from mouse intestines, and an emended description of the family Atopobiaceae.</title>
        <authorList>
            <person name="Morinaga K."/>
            <person name="Kusada H."/>
            <person name="Sakamoto S."/>
            <person name="Murakami T."/>
            <person name="Toyoda A."/>
            <person name="Mori H."/>
            <person name="Meng X.Y."/>
            <person name="Takashino M."/>
            <person name="Murotomi K."/>
            <person name="Tamaki H."/>
        </authorList>
    </citation>
    <scope>NUCLEOTIDE SEQUENCE</scope>
    <source>
        <strain evidence="1">OPF53</strain>
    </source>
</reference>
<organism evidence="1 2">
    <name type="scientific">Granulimonas faecalis</name>
    <dbReference type="NCBI Taxonomy" id="2894155"/>
    <lineage>
        <taxon>Bacteria</taxon>
        <taxon>Bacillati</taxon>
        <taxon>Actinomycetota</taxon>
        <taxon>Coriobacteriia</taxon>
        <taxon>Coriobacteriales</taxon>
        <taxon>Kribbibacteriaceae</taxon>
        <taxon>Granulimonas</taxon>
    </lineage>
</organism>
<evidence type="ECO:0000313" key="2">
    <source>
        <dbReference type="Proteomes" id="UP001055025"/>
    </source>
</evidence>
<gene>
    <name evidence="1" type="ORF">ATOP_03930</name>
</gene>
<proteinExistence type="predicted"/>
<evidence type="ECO:0008006" key="3">
    <source>
        <dbReference type="Google" id="ProtNLM"/>
    </source>
</evidence>
<comment type="caution">
    <text evidence="1">The sequence shown here is derived from an EMBL/GenBank/DDBJ whole genome shotgun (WGS) entry which is preliminary data.</text>
</comment>
<keyword evidence="2" id="KW-1185">Reference proteome</keyword>
<dbReference type="EMBL" id="BQKC01000001">
    <property type="protein sequence ID" value="GJM54738.1"/>
    <property type="molecule type" value="Genomic_DNA"/>
</dbReference>
<sequence length="61" mass="7099">MQVKYHGESSPLGLLNNKIYDVLSIEKGWYRIIDETEEDYLYPPECFDVIKPNDGSTPVYD</sequence>
<dbReference type="AlphaFoldDB" id="A0AAV5B271"/>
<name>A0AAV5B271_9ACTN</name>
<accession>A0AAV5B271</accession>